<accession>A0AAE9YZP6</accession>
<dbReference type="InterPro" id="IPR058649">
    <property type="entry name" value="CzcB_C"/>
</dbReference>
<dbReference type="GO" id="GO:0046914">
    <property type="term" value="F:transition metal ion binding"/>
    <property type="evidence" value="ECO:0007669"/>
    <property type="project" value="TreeGrafter"/>
</dbReference>
<name>A0AAE9YZP6_9GAMM</name>
<protein>
    <submittedName>
        <fullName evidence="6">Efflux RND transporter periplasmic adaptor subunit</fullName>
    </submittedName>
</protein>
<reference evidence="6 7" key="2">
    <citation type="journal article" date="2022" name="Mar. Drugs">
        <title>Bioassay-Guided Fractionation Leads to the Detection of Cholic Acid Generated by the Rare Thalassomonas sp.</title>
        <authorList>
            <person name="Pheiffer F."/>
            <person name="Schneider Y.K."/>
            <person name="Hansen E.H."/>
            <person name="Andersen J.H."/>
            <person name="Isaksson J."/>
            <person name="Busche T."/>
            <person name="R C."/>
            <person name="Kalinowski J."/>
            <person name="Zyl L.V."/>
            <person name="Trindade M."/>
        </authorList>
    </citation>
    <scope>NUCLEOTIDE SEQUENCE [LARGE SCALE GENOMIC DNA]</scope>
    <source>
        <strain evidence="6 7">XOM25</strain>
    </source>
</reference>
<dbReference type="GO" id="GO:0030288">
    <property type="term" value="C:outer membrane-bounded periplasmic space"/>
    <property type="evidence" value="ECO:0007669"/>
    <property type="project" value="TreeGrafter"/>
</dbReference>
<evidence type="ECO:0000259" key="5">
    <source>
        <dbReference type="Pfam" id="PF25975"/>
    </source>
</evidence>
<evidence type="ECO:0000313" key="7">
    <source>
        <dbReference type="Proteomes" id="UP000032352"/>
    </source>
</evidence>
<evidence type="ECO:0000259" key="3">
    <source>
        <dbReference type="Pfam" id="PF25971"/>
    </source>
</evidence>
<dbReference type="InterPro" id="IPR051909">
    <property type="entry name" value="MFP_Cation_Efflux"/>
</dbReference>
<keyword evidence="1" id="KW-0813">Transport</keyword>
<dbReference type="AlphaFoldDB" id="A0AAE9YZP6"/>
<dbReference type="Pfam" id="PF25975">
    <property type="entry name" value="CzcB_C"/>
    <property type="match status" value="1"/>
</dbReference>
<dbReference type="InterPro" id="IPR011053">
    <property type="entry name" value="Single_hybrid_motif"/>
</dbReference>
<dbReference type="InterPro" id="IPR058647">
    <property type="entry name" value="BSH_CzcB-like"/>
</dbReference>
<reference evidence="6 7" key="1">
    <citation type="journal article" date="2015" name="Genome Announc.">
        <title>Draft Genome Sequences of Marine Isolates of Thalassomonas viridans and Thalassomonas actiniarum.</title>
        <authorList>
            <person name="Olonade I."/>
            <person name="van Zyl L.J."/>
            <person name="Trindade M."/>
        </authorList>
    </citation>
    <scope>NUCLEOTIDE SEQUENCE [LARGE SCALE GENOMIC DNA]</scope>
    <source>
        <strain evidence="6 7">XOM25</strain>
    </source>
</reference>
<feature type="domain" description="CzcB-like barrel-sandwich hybrid" evidence="4">
    <location>
        <begin position="185"/>
        <end position="254"/>
    </location>
</feature>
<evidence type="ECO:0000256" key="1">
    <source>
        <dbReference type="ARBA" id="ARBA00022448"/>
    </source>
</evidence>
<feature type="chain" id="PRO_5042033537" evidence="2">
    <location>
        <begin position="29"/>
        <end position="412"/>
    </location>
</feature>
<feature type="domain" description="CzcB-like C-terminal circularly permuted SH3-like" evidence="5">
    <location>
        <begin position="340"/>
        <end position="400"/>
    </location>
</feature>
<dbReference type="Pfam" id="PF25971">
    <property type="entry name" value="CzcB_N"/>
    <property type="match status" value="1"/>
</dbReference>
<proteinExistence type="predicted"/>
<dbReference type="EMBL" id="CP059733">
    <property type="protein sequence ID" value="WDE03410.1"/>
    <property type="molecule type" value="Genomic_DNA"/>
</dbReference>
<dbReference type="Pfam" id="PF25973">
    <property type="entry name" value="BSH_CzcB"/>
    <property type="match status" value="1"/>
</dbReference>
<dbReference type="KEGG" id="tvd:SG34_018665"/>
<evidence type="ECO:0000313" key="6">
    <source>
        <dbReference type="EMBL" id="WDE03410.1"/>
    </source>
</evidence>
<dbReference type="GO" id="GO:0060003">
    <property type="term" value="P:copper ion export"/>
    <property type="evidence" value="ECO:0007669"/>
    <property type="project" value="TreeGrafter"/>
</dbReference>
<dbReference type="RefSeq" id="WP_044837328.1">
    <property type="nucleotide sequence ID" value="NZ_CP059733.1"/>
</dbReference>
<dbReference type="InterPro" id="IPR058646">
    <property type="entry name" value="CzcB_N"/>
</dbReference>
<dbReference type="PANTHER" id="PTHR30097:SF4">
    <property type="entry name" value="SLR6042 PROTEIN"/>
    <property type="match status" value="1"/>
</dbReference>
<dbReference type="SUPFAM" id="SSF51230">
    <property type="entry name" value="Single hybrid motif"/>
    <property type="match status" value="1"/>
</dbReference>
<feature type="domain" description="CzcB N-terminal" evidence="3">
    <location>
        <begin position="46"/>
        <end position="137"/>
    </location>
</feature>
<dbReference type="Gene3D" id="2.40.420.20">
    <property type="match status" value="1"/>
</dbReference>
<dbReference type="Gene3D" id="2.40.50.100">
    <property type="match status" value="1"/>
</dbReference>
<sequence length="412" mass="44734">MKLKSIVAAMLVGQLTLGTAVISQGAWAQSKPEAAEEAVEKGLNKGRMLRDGDFAIELAIFEDGVPPEFRIFATKGGKKIAPQDVEVNVKLTRLGDVIDDINFFTENSYLRGDMEIYEPHSFIVTLTAGHGGKSYSWSYDNFEGRTAISNEMAQVMGIETETAASQVFNETLKVFGELKLAPNAIRHISARYPGEVKKLAAVLGQRVKKGQMLFTIESNESLQTYPVYAPVSGVVTAQDIGVGEQTNGRTLLTITDTSKLIAELGVFPMDKAKVKLGAQVKVFIPGSEQVLRTQLFDALFALNPQQAKIFRAEIDNQSGALSVGQFVSAEISLASYQVPLAVKSSGLQAFRDFTVVYAKVGQEYEVRMLELGREAGPWVEVLGGLPQGTEYVAGNSYLIKADIDKSGASHDH</sequence>
<organism evidence="6 7">
    <name type="scientific">Thalassomonas viridans</name>
    <dbReference type="NCBI Taxonomy" id="137584"/>
    <lineage>
        <taxon>Bacteria</taxon>
        <taxon>Pseudomonadati</taxon>
        <taxon>Pseudomonadota</taxon>
        <taxon>Gammaproteobacteria</taxon>
        <taxon>Alteromonadales</taxon>
        <taxon>Colwelliaceae</taxon>
        <taxon>Thalassomonas</taxon>
    </lineage>
</organism>
<keyword evidence="7" id="KW-1185">Reference proteome</keyword>
<evidence type="ECO:0000259" key="4">
    <source>
        <dbReference type="Pfam" id="PF25973"/>
    </source>
</evidence>
<dbReference type="Proteomes" id="UP000032352">
    <property type="component" value="Chromosome"/>
</dbReference>
<keyword evidence="2" id="KW-0732">Signal</keyword>
<evidence type="ECO:0000256" key="2">
    <source>
        <dbReference type="SAM" id="SignalP"/>
    </source>
</evidence>
<dbReference type="GO" id="GO:0015679">
    <property type="term" value="P:plasma membrane copper ion transport"/>
    <property type="evidence" value="ECO:0007669"/>
    <property type="project" value="TreeGrafter"/>
</dbReference>
<dbReference type="PANTHER" id="PTHR30097">
    <property type="entry name" value="CATION EFFLUX SYSTEM PROTEIN CUSB"/>
    <property type="match status" value="1"/>
</dbReference>
<feature type="signal peptide" evidence="2">
    <location>
        <begin position="1"/>
        <end position="28"/>
    </location>
</feature>
<gene>
    <name evidence="6" type="ORF">SG34_018665</name>
</gene>